<evidence type="ECO:0000313" key="11">
    <source>
        <dbReference type="Proteomes" id="UP000887566"/>
    </source>
</evidence>
<dbReference type="Gene3D" id="3.40.50.1820">
    <property type="entry name" value="alpha/beta hydrolase"/>
    <property type="match status" value="1"/>
</dbReference>
<dbReference type="InterPro" id="IPR002018">
    <property type="entry name" value="CarbesteraseB"/>
</dbReference>
<comment type="catalytic activity">
    <reaction evidence="7">
        <text>acetylcholine + H2O = choline + acetate + H(+)</text>
        <dbReference type="Rhea" id="RHEA:17561"/>
        <dbReference type="ChEBI" id="CHEBI:15354"/>
        <dbReference type="ChEBI" id="CHEBI:15355"/>
        <dbReference type="ChEBI" id="CHEBI:15377"/>
        <dbReference type="ChEBI" id="CHEBI:15378"/>
        <dbReference type="ChEBI" id="CHEBI:30089"/>
        <dbReference type="EC" id="3.1.1.7"/>
    </reaction>
</comment>
<evidence type="ECO:0000256" key="7">
    <source>
        <dbReference type="ARBA" id="ARBA00048484"/>
    </source>
</evidence>
<dbReference type="GO" id="GO:0003990">
    <property type="term" value="F:acetylcholinesterase activity"/>
    <property type="evidence" value="ECO:0007669"/>
    <property type="project" value="UniProtKB-EC"/>
</dbReference>
<feature type="active site" description="Charge relay system" evidence="8">
    <location>
        <position position="477"/>
    </location>
</feature>
<evidence type="ECO:0000256" key="2">
    <source>
        <dbReference type="ARBA" id="ARBA00013276"/>
    </source>
</evidence>
<evidence type="ECO:0000256" key="3">
    <source>
        <dbReference type="ARBA" id="ARBA00022487"/>
    </source>
</evidence>
<proteinExistence type="inferred from homology"/>
<dbReference type="Pfam" id="PF00135">
    <property type="entry name" value="COesterase"/>
    <property type="match status" value="1"/>
</dbReference>
<keyword evidence="5" id="KW-0531">Neurotransmitter degradation</keyword>
<evidence type="ECO:0000259" key="10">
    <source>
        <dbReference type="Pfam" id="PF00135"/>
    </source>
</evidence>
<evidence type="ECO:0000256" key="6">
    <source>
        <dbReference type="ARBA" id="ARBA00023157"/>
    </source>
</evidence>
<dbReference type="InterPro" id="IPR000997">
    <property type="entry name" value="Cholinesterase"/>
</dbReference>
<keyword evidence="3" id="KW-0719">Serine esterase</keyword>
<feature type="active site" description="Acyl-ester intermediate" evidence="8">
    <location>
        <position position="215"/>
    </location>
</feature>
<dbReference type="EC" id="3.1.1.7" evidence="2"/>
<evidence type="ECO:0000256" key="8">
    <source>
        <dbReference type="PIRSR" id="PIRSR600997-1"/>
    </source>
</evidence>
<dbReference type="AlphaFoldDB" id="A0A914VXY6"/>
<dbReference type="InterPro" id="IPR029058">
    <property type="entry name" value="AB_hydrolase_fold"/>
</dbReference>
<accession>A0A914VXY6</accession>
<dbReference type="GO" id="GO:0019695">
    <property type="term" value="P:choline metabolic process"/>
    <property type="evidence" value="ECO:0007669"/>
    <property type="project" value="TreeGrafter"/>
</dbReference>
<feature type="chain" id="PRO_5038000820" description="acetylcholinesterase" evidence="9">
    <location>
        <begin position="22"/>
        <end position="603"/>
    </location>
</feature>
<dbReference type="GO" id="GO:0005886">
    <property type="term" value="C:plasma membrane"/>
    <property type="evidence" value="ECO:0007669"/>
    <property type="project" value="TreeGrafter"/>
</dbReference>
<evidence type="ECO:0000313" key="12">
    <source>
        <dbReference type="WBParaSite" id="PSAMB.scaffold261size60426.g4063.t2"/>
    </source>
</evidence>
<keyword evidence="11" id="KW-1185">Reference proteome</keyword>
<organism evidence="11 12">
    <name type="scientific">Plectus sambesii</name>
    <dbReference type="NCBI Taxonomy" id="2011161"/>
    <lineage>
        <taxon>Eukaryota</taxon>
        <taxon>Metazoa</taxon>
        <taxon>Ecdysozoa</taxon>
        <taxon>Nematoda</taxon>
        <taxon>Chromadorea</taxon>
        <taxon>Plectida</taxon>
        <taxon>Plectina</taxon>
        <taxon>Plectoidea</taxon>
        <taxon>Plectidae</taxon>
        <taxon>Plectus</taxon>
    </lineage>
</organism>
<dbReference type="PANTHER" id="PTHR43918:SF15">
    <property type="entry name" value="CARBOXYLIC ESTER HYDROLASE"/>
    <property type="match status" value="1"/>
</dbReference>
<dbReference type="InterPro" id="IPR050654">
    <property type="entry name" value="AChE-related_enzymes"/>
</dbReference>
<dbReference type="Proteomes" id="UP000887566">
    <property type="component" value="Unplaced"/>
</dbReference>
<sequence length="603" mass="68233">MRSSFCDFVALLALCFGLGSGEGTLKHLKNGKIRGIIQMVDDQPVYAYLGVPYGEMPTGDRRFAPPQPKKPWVGELAADKPATACYFTKDNAFPNFPGAEMWNAQNESEDCLNMNIWVPEESDGTVMVWVYGGGYFSGSPSLDLYDGRMLAASMNVIVVNINYRLGPFGFLYFGHGSSAAGNMGLQDQQLALRWIKENIHHFEGNEKKITLFGESAGAASISAHLFAPGSKNLFSRIILQSGSILNQWATSNPNEMLRRSRSLATRLNCSIDLTQEEIVNCIRGKPAIAVQHAAEAITNTEMLPLQFAFVPIDEDYRFFYGNLHRKLRQLDFNKDIDVIVGTNKDEGSYWLPYYLDESGFHFDHRIPAEDPANRALISRSQFERSLNHFSAYFRNSSLVRHALLHEYGDTAASVSDLSKRLRDGISAFTGDFFFTCDVIRLGDLLAENVNEKRNVYMYYFTQRSSANPWPKWMGIMHGYEIEYVFGMPLRRPKVYDSTTLGAEQRFSENIMKLWFDFANTGNPASTWPPYKTSTKLAYVLDSVVPVTGHRLESHVRRDRCRLLQEVAKYVDEDCKTTSNSGNVPLPISWIWLLPVLVYLIRRV</sequence>
<dbReference type="GO" id="GO:0006581">
    <property type="term" value="P:acetylcholine catabolic process"/>
    <property type="evidence" value="ECO:0007669"/>
    <property type="project" value="TreeGrafter"/>
</dbReference>
<keyword evidence="6" id="KW-1015">Disulfide bond</keyword>
<reference evidence="12" key="1">
    <citation type="submission" date="2022-11" db="UniProtKB">
        <authorList>
            <consortium name="WormBaseParasite"/>
        </authorList>
    </citation>
    <scope>IDENTIFICATION</scope>
</reference>
<feature type="signal peptide" evidence="9">
    <location>
        <begin position="1"/>
        <end position="21"/>
    </location>
</feature>
<dbReference type="PANTHER" id="PTHR43918">
    <property type="entry name" value="ACETYLCHOLINESTERASE"/>
    <property type="match status" value="1"/>
</dbReference>
<evidence type="ECO:0000256" key="5">
    <source>
        <dbReference type="ARBA" id="ARBA00022867"/>
    </source>
</evidence>
<keyword evidence="9" id="KW-0732">Signal</keyword>
<dbReference type="SUPFAM" id="SSF53474">
    <property type="entry name" value="alpha/beta-Hydrolases"/>
    <property type="match status" value="1"/>
</dbReference>
<evidence type="ECO:0000256" key="1">
    <source>
        <dbReference type="ARBA" id="ARBA00005964"/>
    </source>
</evidence>
<feature type="domain" description="Carboxylesterase type B" evidence="10">
    <location>
        <begin position="27"/>
        <end position="537"/>
    </location>
</feature>
<dbReference type="FunFam" id="3.40.50.1820:FF:000029">
    <property type="entry name" value="Acetylcholinesterase"/>
    <property type="match status" value="1"/>
</dbReference>
<feature type="active site" description="Charge relay system" evidence="8">
    <location>
        <position position="346"/>
    </location>
</feature>
<dbReference type="WBParaSite" id="PSAMB.scaffold261size60426.g4063.t2">
    <property type="protein sequence ID" value="PSAMB.scaffold261size60426.g4063.t2"/>
    <property type="gene ID" value="PSAMB.scaffold261size60426.g4063"/>
</dbReference>
<protein>
    <recommendedName>
        <fullName evidence="2">acetylcholinesterase</fullName>
        <ecNumber evidence="2">3.1.1.7</ecNumber>
    </recommendedName>
</protein>
<name>A0A914VXY6_9BILA</name>
<dbReference type="PRINTS" id="PR00878">
    <property type="entry name" value="CHOLNESTRASE"/>
</dbReference>
<dbReference type="GO" id="GO:0005615">
    <property type="term" value="C:extracellular space"/>
    <property type="evidence" value="ECO:0007669"/>
    <property type="project" value="TreeGrafter"/>
</dbReference>
<evidence type="ECO:0000256" key="9">
    <source>
        <dbReference type="SAM" id="SignalP"/>
    </source>
</evidence>
<comment type="similarity">
    <text evidence="1">Belongs to the type-B carboxylesterase/lipase family.</text>
</comment>
<evidence type="ECO:0000256" key="4">
    <source>
        <dbReference type="ARBA" id="ARBA00022801"/>
    </source>
</evidence>
<keyword evidence="4" id="KW-0378">Hydrolase</keyword>